<reference evidence="1 2" key="1">
    <citation type="submission" date="2015-01" db="EMBL/GenBank/DDBJ databases">
        <title>Evolution of Trichinella species and genotypes.</title>
        <authorList>
            <person name="Korhonen P.K."/>
            <person name="Edoardo P."/>
            <person name="Giuseppe L.R."/>
            <person name="Gasser R.B."/>
        </authorList>
    </citation>
    <scope>NUCLEOTIDE SEQUENCE [LARGE SCALE GENOMIC DNA]</scope>
    <source>
        <strain evidence="1">ISS1029</strain>
    </source>
</reference>
<accession>A0A0V1GY26</accession>
<gene>
    <name evidence="1" type="ORF">T11_3345</name>
</gene>
<dbReference type="Proteomes" id="UP000055024">
    <property type="component" value="Unassembled WGS sequence"/>
</dbReference>
<sequence>MSRIVQYAAAVGRFERLFDQIGQTLSSSSRLLEHVIVGRLSIVGEIGQTIIRAHTNTDLLFLLEIAFISSPQKTTTLFV</sequence>
<dbReference type="EMBL" id="JYDP01000201">
    <property type="protein sequence ID" value="KRZ03179.1"/>
    <property type="molecule type" value="Genomic_DNA"/>
</dbReference>
<name>A0A0V1GY26_9BILA</name>
<evidence type="ECO:0000313" key="2">
    <source>
        <dbReference type="Proteomes" id="UP000055024"/>
    </source>
</evidence>
<comment type="caution">
    <text evidence="1">The sequence shown here is derived from an EMBL/GenBank/DDBJ whole genome shotgun (WGS) entry which is preliminary data.</text>
</comment>
<organism evidence="1 2">
    <name type="scientific">Trichinella zimbabwensis</name>
    <dbReference type="NCBI Taxonomy" id="268475"/>
    <lineage>
        <taxon>Eukaryota</taxon>
        <taxon>Metazoa</taxon>
        <taxon>Ecdysozoa</taxon>
        <taxon>Nematoda</taxon>
        <taxon>Enoplea</taxon>
        <taxon>Dorylaimia</taxon>
        <taxon>Trichinellida</taxon>
        <taxon>Trichinellidae</taxon>
        <taxon>Trichinella</taxon>
    </lineage>
</organism>
<proteinExistence type="predicted"/>
<evidence type="ECO:0000313" key="1">
    <source>
        <dbReference type="EMBL" id="KRZ03179.1"/>
    </source>
</evidence>
<keyword evidence="2" id="KW-1185">Reference proteome</keyword>
<dbReference type="AlphaFoldDB" id="A0A0V1GY26"/>
<protein>
    <submittedName>
        <fullName evidence="1">Uncharacterized protein</fullName>
    </submittedName>
</protein>